<dbReference type="Gene3D" id="2.20.110.10">
    <property type="entry name" value="Histone H3 K4-specific methyltransferase SET7/9 N-terminal domain"/>
    <property type="match status" value="1"/>
</dbReference>
<proteinExistence type="predicted"/>
<evidence type="ECO:0000313" key="3">
    <source>
        <dbReference type="EMBL" id="SFU27897.1"/>
    </source>
</evidence>
<dbReference type="Proteomes" id="UP000199391">
    <property type="component" value="Unassembled WGS sequence"/>
</dbReference>
<keyword evidence="4" id="KW-1185">Reference proteome</keyword>
<dbReference type="EMBL" id="FPBO01000001">
    <property type="protein sequence ID" value="SFU27897.1"/>
    <property type="molecule type" value="Genomic_DNA"/>
</dbReference>
<dbReference type="PANTHER" id="PTHR23084">
    <property type="entry name" value="PHOSPHATIDYLINOSITOL-4-PHOSPHATE 5-KINASE RELATED"/>
    <property type="match status" value="1"/>
</dbReference>
<evidence type="ECO:0000256" key="1">
    <source>
        <dbReference type="ARBA" id="ARBA00022737"/>
    </source>
</evidence>
<dbReference type="STRING" id="1035707.SAMN05216552_1001157"/>
<evidence type="ECO:0000256" key="2">
    <source>
        <dbReference type="SAM" id="SignalP"/>
    </source>
</evidence>
<feature type="signal peptide" evidence="2">
    <location>
        <begin position="1"/>
        <end position="23"/>
    </location>
</feature>
<dbReference type="PANTHER" id="PTHR23084:SF263">
    <property type="entry name" value="MORN REPEAT-CONTAINING PROTEIN 1"/>
    <property type="match status" value="1"/>
</dbReference>
<protein>
    <submittedName>
        <fullName evidence="3">Uncharacterized conserved protein</fullName>
    </submittedName>
</protein>
<organism evidence="3 4">
    <name type="scientific">Pseudoduganella namucuonensis</name>
    <dbReference type="NCBI Taxonomy" id="1035707"/>
    <lineage>
        <taxon>Bacteria</taxon>
        <taxon>Pseudomonadati</taxon>
        <taxon>Pseudomonadota</taxon>
        <taxon>Betaproteobacteria</taxon>
        <taxon>Burkholderiales</taxon>
        <taxon>Oxalobacteraceae</taxon>
        <taxon>Telluria group</taxon>
        <taxon>Pseudoduganella</taxon>
    </lineage>
</organism>
<gene>
    <name evidence="3" type="ORF">SAMN05216552_1001157</name>
</gene>
<dbReference type="InterPro" id="IPR011990">
    <property type="entry name" value="TPR-like_helical_dom_sf"/>
</dbReference>
<dbReference type="Gene3D" id="1.25.40.10">
    <property type="entry name" value="Tetratricopeptide repeat domain"/>
    <property type="match status" value="1"/>
</dbReference>
<dbReference type="OrthoDB" id="8730052at2"/>
<accession>A0A1I7EVF5</accession>
<sequence length="710" mass="77874">MPPPLRSLCALLCAACLSSSAGAADLNALAKRGWIKVDTPNFSVITEQPEATARQVVNDLEALRYFRTEVGGMKALKVSKPLTIIAIGNEDAFAQLGLPKLWAGVFHMELDGYSALANISDYAGEDKTDSWARTTLLHEYFHFMVRLTEKTQAYPRWVDEGMADYWATFNIDGPSVRLGDRVTINGGSRDNDLYSLTGRAAIDTRKIFNTTELALDSDNNNDRYEMGKFYSSAYYAVHYFNSTPALRTALGNYIEMINLGYRQDRAAELAFNKSYEELNKDIIYYVTRRLAVRILTAKTSFNFPKVDPVVTRLDTPGLYANLARILPSYGSFSRKEIQDLLVKNRELNPDDADAQVLPLLHGMASGATIAELGKRFPRHPRLLTLRADLLRWQAEHMKDMGDAGWLPLAREARGHYRGAIGIDRDYPAAYHGLGMVYRLLPAGEPLEEAVAGFDTASIYTRAPETFSHLASALIRMNKPMEALSALRSAVAFSKPPLRDTEALLLDNFELLGDLANDAKTSGAGLEYPSGTLYAGPVANNKPEGVGKMTMPSGSYYEGAFARGLPHGRGKLVSDSGLVYQGEFERGIARGQGEVTFPAGSEAISYKGRVDHMKPSGKGELLTTAGRYVGEFEDGSMHGAGEFTAAKTALTLSGKWLRGGIEWPAADGIVFRGPANADGQRHGKGVCRGTDVREVPGPCQFKNDKPFRGRE</sequence>
<keyword evidence="1" id="KW-0677">Repeat</keyword>
<evidence type="ECO:0000313" key="4">
    <source>
        <dbReference type="Proteomes" id="UP000199391"/>
    </source>
</evidence>
<name>A0A1I7EVF5_9BURK</name>
<dbReference type="SUPFAM" id="SSF48452">
    <property type="entry name" value="TPR-like"/>
    <property type="match status" value="1"/>
</dbReference>
<dbReference type="SUPFAM" id="SSF82185">
    <property type="entry name" value="Histone H3 K4-specific methyltransferase SET7/9 N-terminal domain"/>
    <property type="match status" value="2"/>
</dbReference>
<keyword evidence="2" id="KW-0732">Signal</keyword>
<dbReference type="InterPro" id="IPR003409">
    <property type="entry name" value="MORN"/>
</dbReference>
<dbReference type="Pfam" id="PF02493">
    <property type="entry name" value="MORN"/>
    <property type="match status" value="5"/>
</dbReference>
<dbReference type="SMART" id="SM00698">
    <property type="entry name" value="MORN"/>
    <property type="match status" value="4"/>
</dbReference>
<feature type="chain" id="PRO_5011728591" evidence="2">
    <location>
        <begin position="24"/>
        <end position="710"/>
    </location>
</feature>
<dbReference type="AlphaFoldDB" id="A0A1I7EVF5"/>
<dbReference type="RefSeq" id="WP_143132881.1">
    <property type="nucleotide sequence ID" value="NZ_FPBO01000001.1"/>
</dbReference>
<reference evidence="4" key="1">
    <citation type="submission" date="2016-10" db="EMBL/GenBank/DDBJ databases">
        <authorList>
            <person name="Varghese N."/>
            <person name="Submissions S."/>
        </authorList>
    </citation>
    <scope>NUCLEOTIDE SEQUENCE [LARGE SCALE GENOMIC DNA]</scope>
    <source>
        <strain evidence="4">CGMCC 1.11014</strain>
    </source>
</reference>